<evidence type="ECO:0000256" key="7">
    <source>
        <dbReference type="RuleBase" id="RU363032"/>
    </source>
</evidence>
<feature type="transmembrane region" description="Helical" evidence="7">
    <location>
        <begin position="238"/>
        <end position="260"/>
    </location>
</feature>
<evidence type="ECO:0000256" key="6">
    <source>
        <dbReference type="ARBA" id="ARBA00023136"/>
    </source>
</evidence>
<proteinExistence type="inferred from homology"/>
<evidence type="ECO:0000259" key="8">
    <source>
        <dbReference type="PROSITE" id="PS50928"/>
    </source>
</evidence>
<feature type="transmembrane region" description="Helical" evidence="7">
    <location>
        <begin position="143"/>
        <end position="165"/>
    </location>
</feature>
<reference evidence="9 10" key="1">
    <citation type="submission" date="2024-02" db="EMBL/GenBank/DDBJ databases">
        <title>Deinococcus caeni NBRC 101312.</title>
        <authorList>
            <person name="Ichikawa N."/>
            <person name="Katano-Makiyama Y."/>
            <person name="Hidaka K."/>
        </authorList>
    </citation>
    <scope>NUCLEOTIDE SEQUENCE [LARGE SCALE GENOMIC DNA]</scope>
    <source>
        <strain evidence="9 10">NBRC 101312</strain>
    </source>
</reference>
<keyword evidence="5 7" id="KW-1133">Transmembrane helix</keyword>
<dbReference type="PANTHER" id="PTHR30151">
    <property type="entry name" value="ALKANE SULFONATE ABC TRANSPORTER-RELATED, MEMBRANE SUBUNIT"/>
    <property type="match status" value="1"/>
</dbReference>
<comment type="caution">
    <text evidence="9">The sequence shown here is derived from an EMBL/GenBank/DDBJ whole genome shotgun (WGS) entry which is preliminary data.</text>
</comment>
<feature type="transmembrane region" description="Helical" evidence="7">
    <location>
        <begin position="85"/>
        <end position="104"/>
    </location>
</feature>
<dbReference type="RefSeq" id="WP_345445834.1">
    <property type="nucleotide sequence ID" value="NZ_BAABQU010000031.1"/>
</dbReference>
<feature type="transmembrane region" description="Helical" evidence="7">
    <location>
        <begin position="195"/>
        <end position="218"/>
    </location>
</feature>
<dbReference type="Proteomes" id="UP001423409">
    <property type="component" value="Unassembled WGS sequence"/>
</dbReference>
<gene>
    <name evidence="9" type="primary">ribX</name>
    <name evidence="9" type="ORF">Dcae01_02437</name>
</gene>
<dbReference type="CDD" id="cd06261">
    <property type="entry name" value="TM_PBP2"/>
    <property type="match status" value="1"/>
</dbReference>
<dbReference type="Gene3D" id="1.10.3720.10">
    <property type="entry name" value="MetI-like"/>
    <property type="match status" value="1"/>
</dbReference>
<evidence type="ECO:0000256" key="4">
    <source>
        <dbReference type="ARBA" id="ARBA00022692"/>
    </source>
</evidence>
<comment type="subcellular location">
    <subcellularLocation>
        <location evidence="1 7">Cell membrane</location>
        <topology evidence="1 7">Multi-pass membrane protein</topology>
    </subcellularLocation>
</comment>
<comment type="similarity">
    <text evidence="7">Belongs to the binding-protein-dependent transport system permease family.</text>
</comment>
<feature type="transmembrane region" description="Helical" evidence="7">
    <location>
        <begin position="28"/>
        <end position="49"/>
    </location>
</feature>
<keyword evidence="2 7" id="KW-0813">Transport</keyword>
<sequence length="274" mass="28566">MSLETGTPGVAPVPRALPPATLARLRPLVPPTLAILAFFAVWELACRLFSIPPFILPTPSASVASIFQFAPAVAGHAGQTLTTTLIGFALSVVLGVALGALVGLNRTAYQALYPLLIGFNAVPKAALVPVLVIWFGVGPVPAVLTAFLISFFPVVVNVATGLATVEPEPRELLRALGASPWEVFSKVSLPRALPYFFASLKVAVTLAFVGSIISELAASNKGIGVMMNQAASSFQVPLVFGGVLLVSAMGVLLYAVFALIESRLTGWAYRGNQG</sequence>
<dbReference type="InterPro" id="IPR000515">
    <property type="entry name" value="MetI-like"/>
</dbReference>
<evidence type="ECO:0000313" key="9">
    <source>
        <dbReference type="EMBL" id="GAA5440909.1"/>
    </source>
</evidence>
<dbReference type="InterPro" id="IPR035906">
    <property type="entry name" value="MetI-like_sf"/>
</dbReference>
<evidence type="ECO:0000256" key="1">
    <source>
        <dbReference type="ARBA" id="ARBA00004651"/>
    </source>
</evidence>
<keyword evidence="3" id="KW-1003">Cell membrane</keyword>
<feature type="transmembrane region" description="Helical" evidence="7">
    <location>
        <begin position="111"/>
        <end position="137"/>
    </location>
</feature>
<keyword evidence="6 7" id="KW-0472">Membrane</keyword>
<dbReference type="Pfam" id="PF00528">
    <property type="entry name" value="BPD_transp_1"/>
    <property type="match status" value="1"/>
</dbReference>
<dbReference type="EMBL" id="BAABQU010000031">
    <property type="protein sequence ID" value="GAA5440909.1"/>
    <property type="molecule type" value="Genomic_DNA"/>
</dbReference>
<evidence type="ECO:0000256" key="5">
    <source>
        <dbReference type="ARBA" id="ARBA00022989"/>
    </source>
</evidence>
<evidence type="ECO:0000256" key="2">
    <source>
        <dbReference type="ARBA" id="ARBA00022448"/>
    </source>
</evidence>
<evidence type="ECO:0000313" key="10">
    <source>
        <dbReference type="Proteomes" id="UP001423409"/>
    </source>
</evidence>
<dbReference type="PANTHER" id="PTHR30151:SF20">
    <property type="entry name" value="ABC TRANSPORTER PERMEASE PROTEIN HI_0355-RELATED"/>
    <property type="match status" value="1"/>
</dbReference>
<name>A0ABP9UHQ0_9DEIO</name>
<evidence type="ECO:0000256" key="3">
    <source>
        <dbReference type="ARBA" id="ARBA00022475"/>
    </source>
</evidence>
<accession>A0ABP9UHQ0</accession>
<feature type="domain" description="ABC transmembrane type-1" evidence="8">
    <location>
        <begin position="77"/>
        <end position="261"/>
    </location>
</feature>
<dbReference type="SUPFAM" id="SSF161098">
    <property type="entry name" value="MetI-like"/>
    <property type="match status" value="1"/>
</dbReference>
<organism evidence="9 10">
    <name type="scientific">Deinococcus caeni</name>
    <dbReference type="NCBI Taxonomy" id="569127"/>
    <lineage>
        <taxon>Bacteria</taxon>
        <taxon>Thermotogati</taxon>
        <taxon>Deinococcota</taxon>
        <taxon>Deinococci</taxon>
        <taxon>Deinococcales</taxon>
        <taxon>Deinococcaceae</taxon>
        <taxon>Deinococcus</taxon>
    </lineage>
</organism>
<protein>
    <submittedName>
        <fullName evidence="9">Riboflavin transport system permease protein RibX</fullName>
    </submittedName>
</protein>
<keyword evidence="10" id="KW-1185">Reference proteome</keyword>
<keyword evidence="4 7" id="KW-0812">Transmembrane</keyword>
<dbReference type="PROSITE" id="PS50928">
    <property type="entry name" value="ABC_TM1"/>
    <property type="match status" value="1"/>
</dbReference>